<organism evidence="1 2">
    <name type="scientific">Marinomonas aquiplantarum</name>
    <dbReference type="NCBI Taxonomy" id="491951"/>
    <lineage>
        <taxon>Bacteria</taxon>
        <taxon>Pseudomonadati</taxon>
        <taxon>Pseudomonadota</taxon>
        <taxon>Gammaproteobacteria</taxon>
        <taxon>Oceanospirillales</taxon>
        <taxon>Oceanospirillaceae</taxon>
        <taxon>Marinomonas</taxon>
    </lineage>
</organism>
<evidence type="ECO:0000313" key="1">
    <source>
        <dbReference type="EMBL" id="RBO80208.1"/>
    </source>
</evidence>
<protein>
    <submittedName>
        <fullName evidence="1">Uncharacterized protein</fullName>
    </submittedName>
</protein>
<proteinExistence type="predicted"/>
<dbReference type="EMBL" id="QNRF01000008">
    <property type="protein sequence ID" value="RBO80208.1"/>
    <property type="molecule type" value="Genomic_DNA"/>
</dbReference>
<dbReference type="Proteomes" id="UP000252086">
    <property type="component" value="Unassembled WGS sequence"/>
</dbReference>
<gene>
    <name evidence="1" type="ORF">DFP76_10871</name>
</gene>
<dbReference type="AlphaFoldDB" id="A0A366CVT9"/>
<accession>A0A366CVT9</accession>
<reference evidence="1 2" key="1">
    <citation type="submission" date="2018-06" db="EMBL/GenBank/DDBJ databases">
        <title>Genomic Encyclopedia of Type Strains, Phase III (KMG-III): the genomes of soil and plant-associated and newly described type strains.</title>
        <authorList>
            <person name="Whitman W."/>
        </authorList>
    </citation>
    <scope>NUCLEOTIDE SEQUENCE [LARGE SCALE GENOMIC DNA]</scope>
    <source>
        <strain evidence="1 2">CECT 7732</strain>
    </source>
</reference>
<sequence length="62" mass="6865">MMSENKSNQYKTTRIKVNEIGVYGQYLTLGLTLGANRDYEITSTGFVQISAGVANYGFVSTY</sequence>
<name>A0A366CVT9_9GAMM</name>
<dbReference type="RefSeq" id="WP_113875295.1">
    <property type="nucleotide sequence ID" value="NZ_QNRF01000008.1"/>
</dbReference>
<evidence type="ECO:0000313" key="2">
    <source>
        <dbReference type="Proteomes" id="UP000252086"/>
    </source>
</evidence>
<comment type="caution">
    <text evidence="1">The sequence shown here is derived from an EMBL/GenBank/DDBJ whole genome shotgun (WGS) entry which is preliminary data.</text>
</comment>
<keyword evidence="2" id="KW-1185">Reference proteome</keyword>